<dbReference type="EMBL" id="GBXM01074714">
    <property type="protein sequence ID" value="JAH33863.1"/>
    <property type="molecule type" value="Transcribed_RNA"/>
</dbReference>
<name>A0A0E9S030_ANGAN</name>
<protein>
    <submittedName>
        <fullName evidence="1">Uncharacterized protein</fullName>
    </submittedName>
</protein>
<reference evidence="1" key="2">
    <citation type="journal article" date="2015" name="Fish Shellfish Immunol.">
        <title>Early steps in the European eel (Anguilla anguilla)-Vibrio vulnificus interaction in the gills: Role of the RtxA13 toxin.</title>
        <authorList>
            <person name="Callol A."/>
            <person name="Pajuelo D."/>
            <person name="Ebbesson L."/>
            <person name="Teles M."/>
            <person name="MacKenzie S."/>
            <person name="Amaro C."/>
        </authorList>
    </citation>
    <scope>NUCLEOTIDE SEQUENCE</scope>
</reference>
<evidence type="ECO:0000313" key="1">
    <source>
        <dbReference type="EMBL" id="JAH33863.1"/>
    </source>
</evidence>
<organism evidence="1">
    <name type="scientific">Anguilla anguilla</name>
    <name type="common">European freshwater eel</name>
    <name type="synonym">Muraena anguilla</name>
    <dbReference type="NCBI Taxonomy" id="7936"/>
    <lineage>
        <taxon>Eukaryota</taxon>
        <taxon>Metazoa</taxon>
        <taxon>Chordata</taxon>
        <taxon>Craniata</taxon>
        <taxon>Vertebrata</taxon>
        <taxon>Euteleostomi</taxon>
        <taxon>Actinopterygii</taxon>
        <taxon>Neopterygii</taxon>
        <taxon>Teleostei</taxon>
        <taxon>Anguilliformes</taxon>
        <taxon>Anguillidae</taxon>
        <taxon>Anguilla</taxon>
    </lineage>
</organism>
<sequence length="18" mass="2004">MAACKSHSQKRNSESALR</sequence>
<accession>A0A0E9S030</accession>
<proteinExistence type="predicted"/>
<reference evidence="1" key="1">
    <citation type="submission" date="2014-11" db="EMBL/GenBank/DDBJ databases">
        <authorList>
            <person name="Amaro Gonzalez C."/>
        </authorList>
    </citation>
    <scope>NUCLEOTIDE SEQUENCE</scope>
</reference>
<dbReference type="AlphaFoldDB" id="A0A0E9S030"/>